<dbReference type="EMBL" id="FN649746">
    <property type="protein sequence ID" value="CBJ30189.1"/>
    <property type="molecule type" value="Genomic_DNA"/>
</dbReference>
<dbReference type="AlphaFoldDB" id="D7FND5"/>
<evidence type="ECO:0000313" key="2">
    <source>
        <dbReference type="Proteomes" id="UP000002630"/>
    </source>
</evidence>
<protein>
    <submittedName>
        <fullName evidence="1">Uncharacterized protein</fullName>
    </submittedName>
</protein>
<evidence type="ECO:0000313" key="1">
    <source>
        <dbReference type="EMBL" id="CBJ30189.1"/>
    </source>
</evidence>
<proteinExistence type="predicted"/>
<dbReference type="EMBL" id="FN648283">
    <property type="protein sequence ID" value="CBJ30189.1"/>
    <property type="molecule type" value="Genomic_DNA"/>
</dbReference>
<sequence length="64" mass="6814">MVGELEKEFVSPKKCGVFAAKGFVVGKTFKSQRKEGCRPAVSASYPGILVGPVPNASAQNVEMR</sequence>
<organism evidence="1 2">
    <name type="scientific">Ectocarpus siliculosus</name>
    <name type="common">Brown alga</name>
    <name type="synonym">Conferva siliculosa</name>
    <dbReference type="NCBI Taxonomy" id="2880"/>
    <lineage>
        <taxon>Eukaryota</taxon>
        <taxon>Sar</taxon>
        <taxon>Stramenopiles</taxon>
        <taxon>Ochrophyta</taxon>
        <taxon>PX clade</taxon>
        <taxon>Phaeophyceae</taxon>
        <taxon>Ectocarpales</taxon>
        <taxon>Ectocarpaceae</taxon>
        <taxon>Ectocarpus</taxon>
    </lineage>
</organism>
<reference evidence="1 2" key="1">
    <citation type="journal article" date="2010" name="Nature">
        <title>The Ectocarpus genome and the independent evolution of multicellularity in brown algae.</title>
        <authorList>
            <person name="Cock J.M."/>
            <person name="Sterck L."/>
            <person name="Rouze P."/>
            <person name="Scornet D."/>
            <person name="Allen A.E."/>
            <person name="Amoutzias G."/>
            <person name="Anthouard V."/>
            <person name="Artiguenave F."/>
            <person name="Aury J.M."/>
            <person name="Badger J.H."/>
            <person name="Beszteri B."/>
            <person name="Billiau K."/>
            <person name="Bonnet E."/>
            <person name="Bothwell J.H."/>
            <person name="Bowler C."/>
            <person name="Boyen C."/>
            <person name="Brownlee C."/>
            <person name="Carrano C.J."/>
            <person name="Charrier B."/>
            <person name="Cho G.Y."/>
            <person name="Coelho S.M."/>
            <person name="Collen J."/>
            <person name="Corre E."/>
            <person name="Da Silva C."/>
            <person name="Delage L."/>
            <person name="Delaroque N."/>
            <person name="Dittami S.M."/>
            <person name="Doulbeau S."/>
            <person name="Elias M."/>
            <person name="Farnham G."/>
            <person name="Gachon C.M."/>
            <person name="Gschloessl B."/>
            <person name="Heesch S."/>
            <person name="Jabbari K."/>
            <person name="Jubin C."/>
            <person name="Kawai H."/>
            <person name="Kimura K."/>
            <person name="Kloareg B."/>
            <person name="Kupper F.C."/>
            <person name="Lang D."/>
            <person name="Le Bail A."/>
            <person name="Leblanc C."/>
            <person name="Lerouge P."/>
            <person name="Lohr M."/>
            <person name="Lopez P.J."/>
            <person name="Martens C."/>
            <person name="Maumus F."/>
            <person name="Michel G."/>
            <person name="Miranda-Saavedra D."/>
            <person name="Morales J."/>
            <person name="Moreau H."/>
            <person name="Motomura T."/>
            <person name="Nagasato C."/>
            <person name="Napoli C.A."/>
            <person name="Nelson D.R."/>
            <person name="Nyvall-Collen P."/>
            <person name="Peters A.F."/>
            <person name="Pommier C."/>
            <person name="Potin P."/>
            <person name="Poulain J."/>
            <person name="Quesneville H."/>
            <person name="Read B."/>
            <person name="Rensing S.A."/>
            <person name="Ritter A."/>
            <person name="Rousvoal S."/>
            <person name="Samanta M."/>
            <person name="Samson G."/>
            <person name="Schroeder D.C."/>
            <person name="Segurens B."/>
            <person name="Strittmatter M."/>
            <person name="Tonon T."/>
            <person name="Tregear J.W."/>
            <person name="Valentin K."/>
            <person name="von Dassow P."/>
            <person name="Yamagishi T."/>
            <person name="Van de Peer Y."/>
            <person name="Wincker P."/>
        </authorList>
    </citation>
    <scope>NUCLEOTIDE SEQUENCE [LARGE SCALE GENOMIC DNA]</scope>
    <source>
        <strain evidence="2">Ec32 / CCAP1310/4</strain>
    </source>
</reference>
<accession>D7FND5</accession>
<keyword evidence="2" id="KW-1185">Reference proteome</keyword>
<name>D7FND5_ECTSI</name>
<gene>
    <name evidence="1" type="ORF">Esi_0179_0032</name>
</gene>
<dbReference type="Proteomes" id="UP000002630">
    <property type="component" value="Linkage Group LG21"/>
</dbReference>
<dbReference type="InParanoid" id="D7FND5"/>